<gene>
    <name evidence="5" type="ORF">NIIDMKKI_59770</name>
</gene>
<evidence type="ECO:0000256" key="3">
    <source>
        <dbReference type="ARBA" id="ARBA00023002"/>
    </source>
</evidence>
<dbReference type="Gene3D" id="3.30.9.10">
    <property type="entry name" value="D-Amino Acid Oxidase, subunit A, domain 2"/>
    <property type="match status" value="1"/>
</dbReference>
<name>A0A7G1IIF0_MYCKA</name>
<dbReference type="GO" id="GO:0046168">
    <property type="term" value="P:glycerol-3-phosphate catabolic process"/>
    <property type="evidence" value="ECO:0007669"/>
    <property type="project" value="TreeGrafter"/>
</dbReference>
<keyword evidence="2" id="KW-0274">FAD</keyword>
<dbReference type="AlphaFoldDB" id="A0A7G1IIF0"/>
<protein>
    <submittedName>
        <fullName evidence="5">Uncharacterized protein</fullName>
    </submittedName>
</protein>
<dbReference type="EMBL" id="AP023343">
    <property type="protein sequence ID" value="BCI90771.1"/>
    <property type="molecule type" value="Genomic_DNA"/>
</dbReference>
<evidence type="ECO:0000256" key="4">
    <source>
        <dbReference type="SAM" id="MobiDB-lite"/>
    </source>
</evidence>
<dbReference type="Proteomes" id="UP000516380">
    <property type="component" value="Chromosome"/>
</dbReference>
<dbReference type="InterPro" id="IPR000447">
    <property type="entry name" value="G3P_DH_FAD-dep"/>
</dbReference>
<dbReference type="PANTHER" id="PTHR11985:SF31">
    <property type="entry name" value="GLYCEROL-3-PHOSPHATE DEHYDROGENASE 2"/>
    <property type="match status" value="1"/>
</dbReference>
<feature type="compositionally biased region" description="Polar residues" evidence="4">
    <location>
        <begin position="93"/>
        <end position="103"/>
    </location>
</feature>
<evidence type="ECO:0000313" key="5">
    <source>
        <dbReference type="EMBL" id="BCI90771.1"/>
    </source>
</evidence>
<dbReference type="GO" id="GO:0004368">
    <property type="term" value="F:glycerol-3-phosphate dehydrogenase (quinone) activity"/>
    <property type="evidence" value="ECO:0007669"/>
    <property type="project" value="InterPro"/>
</dbReference>
<reference evidence="5 6" key="1">
    <citation type="submission" date="2020-07" db="EMBL/GenBank/DDBJ databases">
        <title>Mycobacterium kansasii (former subtype) with zoonotic potential isolated from diseased indoor pet cat, Japan.</title>
        <authorList>
            <person name="Fukano H."/>
            <person name="Terazono T."/>
            <person name="Hoshino Y."/>
        </authorList>
    </citation>
    <scope>NUCLEOTIDE SEQUENCE [LARGE SCALE GENOMIC DNA]</scope>
    <source>
        <strain evidence="5 6">Kuro-I</strain>
    </source>
</reference>
<dbReference type="PANTHER" id="PTHR11985">
    <property type="entry name" value="GLYCEROL-3-PHOSPHATE DEHYDROGENASE"/>
    <property type="match status" value="1"/>
</dbReference>
<dbReference type="SUPFAM" id="SSF54373">
    <property type="entry name" value="FAD-linked reductases, C-terminal domain"/>
    <property type="match status" value="1"/>
</dbReference>
<sequence length="121" mass="13128">MVVPRDRIVSDVAMILRTEKSVMFIIPWGSHWIIGTTDTDWNLDLAHPAATKVDIDYILGTVNGVLATPLTHADIDGVYAGLRPLLAGESEETSSCRASTPSQCRRRGWWPSPAASTPPTG</sequence>
<evidence type="ECO:0000256" key="1">
    <source>
        <dbReference type="ARBA" id="ARBA00022630"/>
    </source>
</evidence>
<organism evidence="5 6">
    <name type="scientific">Mycobacterium kansasii</name>
    <dbReference type="NCBI Taxonomy" id="1768"/>
    <lineage>
        <taxon>Bacteria</taxon>
        <taxon>Bacillati</taxon>
        <taxon>Actinomycetota</taxon>
        <taxon>Actinomycetes</taxon>
        <taxon>Mycobacteriales</taxon>
        <taxon>Mycobacteriaceae</taxon>
        <taxon>Mycobacterium</taxon>
    </lineage>
</organism>
<accession>A0A7G1IIF0</accession>
<keyword evidence="3" id="KW-0560">Oxidoreductase</keyword>
<evidence type="ECO:0000313" key="6">
    <source>
        <dbReference type="Proteomes" id="UP000516380"/>
    </source>
</evidence>
<proteinExistence type="predicted"/>
<feature type="region of interest" description="Disordered" evidence="4">
    <location>
        <begin position="89"/>
        <end position="121"/>
    </location>
</feature>
<keyword evidence="6" id="KW-1185">Reference proteome</keyword>
<evidence type="ECO:0000256" key="2">
    <source>
        <dbReference type="ARBA" id="ARBA00022827"/>
    </source>
</evidence>
<keyword evidence="1" id="KW-0285">Flavoprotein</keyword>